<dbReference type="Pfam" id="PF03741">
    <property type="entry name" value="TerC"/>
    <property type="match status" value="1"/>
</dbReference>
<evidence type="ECO:0000313" key="8">
    <source>
        <dbReference type="Proteomes" id="UP000006844"/>
    </source>
</evidence>
<feature type="transmembrane region" description="Helical" evidence="6">
    <location>
        <begin position="192"/>
        <end position="212"/>
    </location>
</feature>
<evidence type="ECO:0000256" key="5">
    <source>
        <dbReference type="ARBA" id="ARBA00023136"/>
    </source>
</evidence>
<feature type="transmembrane region" description="Helical" evidence="6">
    <location>
        <begin position="69"/>
        <end position="88"/>
    </location>
</feature>
<dbReference type="InterPro" id="IPR022369">
    <property type="entry name" value="Integral_membrane_TerC_rswitch"/>
</dbReference>
<dbReference type="eggNOG" id="COG0861">
    <property type="taxonomic scope" value="Bacteria"/>
</dbReference>
<dbReference type="RefSeq" id="WP_013567176.1">
    <property type="nucleotide sequence ID" value="NC_014963.1"/>
</dbReference>
<feature type="transmembrane region" description="Helical" evidence="6">
    <location>
        <begin position="39"/>
        <end position="57"/>
    </location>
</feature>
<dbReference type="PANTHER" id="PTHR30238">
    <property type="entry name" value="MEMBRANE BOUND PREDICTED REDOX MODULATOR"/>
    <property type="match status" value="1"/>
</dbReference>
<keyword evidence="4 6" id="KW-1133">Transmembrane helix</keyword>
<evidence type="ECO:0000256" key="2">
    <source>
        <dbReference type="ARBA" id="ARBA00007511"/>
    </source>
</evidence>
<dbReference type="EMBL" id="CP002467">
    <property type="protein sequence ID" value="ADV81443.1"/>
    <property type="molecule type" value="Genomic_DNA"/>
</dbReference>
<evidence type="ECO:0000256" key="6">
    <source>
        <dbReference type="SAM" id="Phobius"/>
    </source>
</evidence>
<dbReference type="STRING" id="401053.AciPR4_0608"/>
<dbReference type="NCBIfam" id="TIGR03718">
    <property type="entry name" value="R_switched_Alx"/>
    <property type="match status" value="1"/>
</dbReference>
<name>E8V4N9_TERSS</name>
<comment type="similarity">
    <text evidence="2">Belongs to the TerC family.</text>
</comment>
<evidence type="ECO:0000313" key="7">
    <source>
        <dbReference type="EMBL" id="ADV81443.1"/>
    </source>
</evidence>
<proteinExistence type="inferred from homology"/>
<reference evidence="7 8" key="1">
    <citation type="journal article" date="2012" name="Stand. Genomic Sci.">
        <title>Complete genome sequence of Terriglobus saanensis type strain SP1PR4(T), an Acidobacteria from tundra soil.</title>
        <authorList>
            <person name="Rawat S.R."/>
            <person name="Mannisto M.K."/>
            <person name="Starovoytov V."/>
            <person name="Goodwin L."/>
            <person name="Nolan M."/>
            <person name="Hauser L."/>
            <person name="Land M."/>
            <person name="Davenport K.W."/>
            <person name="Woyke T."/>
            <person name="Haggblom M.M."/>
        </authorList>
    </citation>
    <scope>NUCLEOTIDE SEQUENCE</scope>
    <source>
        <strain evidence="8">ATCC BAA-1853 / DSM 23119 / SP1PR4</strain>
    </source>
</reference>
<organism evidence="7 8">
    <name type="scientific">Terriglobus saanensis (strain ATCC BAA-1853 / DSM 23119 / SP1PR4)</name>
    <dbReference type="NCBI Taxonomy" id="401053"/>
    <lineage>
        <taxon>Bacteria</taxon>
        <taxon>Pseudomonadati</taxon>
        <taxon>Acidobacteriota</taxon>
        <taxon>Terriglobia</taxon>
        <taxon>Terriglobales</taxon>
        <taxon>Acidobacteriaceae</taxon>
        <taxon>Terriglobus</taxon>
    </lineage>
</organism>
<dbReference type="KEGG" id="tsa:AciPR4_0608"/>
<evidence type="ECO:0000256" key="1">
    <source>
        <dbReference type="ARBA" id="ARBA00004141"/>
    </source>
</evidence>
<dbReference type="OrthoDB" id="9783692at2"/>
<feature type="transmembrane region" description="Helical" evidence="6">
    <location>
        <begin position="128"/>
        <end position="146"/>
    </location>
</feature>
<accession>E8V4N9</accession>
<gene>
    <name evidence="7" type="ordered locus">AciPR4_0608</name>
</gene>
<evidence type="ECO:0000256" key="4">
    <source>
        <dbReference type="ARBA" id="ARBA00022989"/>
    </source>
</evidence>
<feature type="transmembrane region" description="Helical" evidence="6">
    <location>
        <begin position="224"/>
        <end position="245"/>
    </location>
</feature>
<dbReference type="HOGENOM" id="CLU_045644_1_2_0"/>
<sequence length="310" mass="34941">MPTAPLSFWIGFHVLLLVILGAEWLLLRKQTAKRSYIATALWICGAIGFAAVLYTGLHPRLATEFMAGYALEESLSIDNLFVFLILFQTFRVEGPQQRRVLFWGILGAVIMRAGFIVLGVELLDKFDWITYIFAVLLLIAAVRLVLPEDESKKHDKPKWTQWIERWTPISDKQTGFFAMEECNGKRRREPTVLLLALIAIAFTDFVFALDSIPAVLSITRHTFIAYSSNIMAVMGLRSLFFVLAHMLKQLRYLHYGLAAVLAFAAGKMIVADWYEISPAISLVVIFSILVVTAAISIVVERRLEKAEKAA</sequence>
<dbReference type="PANTHER" id="PTHR30238:SF0">
    <property type="entry name" value="THYLAKOID MEMBRANE PROTEIN TERC, CHLOROPLASTIC"/>
    <property type="match status" value="1"/>
</dbReference>
<comment type="subcellular location">
    <subcellularLocation>
        <location evidence="1">Membrane</location>
        <topology evidence="1">Multi-pass membrane protein</topology>
    </subcellularLocation>
</comment>
<evidence type="ECO:0000256" key="3">
    <source>
        <dbReference type="ARBA" id="ARBA00022692"/>
    </source>
</evidence>
<keyword evidence="5 6" id="KW-0472">Membrane</keyword>
<feature type="transmembrane region" description="Helical" evidence="6">
    <location>
        <begin position="276"/>
        <end position="299"/>
    </location>
</feature>
<dbReference type="Proteomes" id="UP000006844">
    <property type="component" value="Chromosome"/>
</dbReference>
<dbReference type="InterPro" id="IPR005496">
    <property type="entry name" value="Integral_membrane_TerC"/>
</dbReference>
<feature type="transmembrane region" description="Helical" evidence="6">
    <location>
        <begin position="6"/>
        <end position="27"/>
    </location>
</feature>
<feature type="transmembrane region" description="Helical" evidence="6">
    <location>
        <begin position="100"/>
        <end position="122"/>
    </location>
</feature>
<feature type="transmembrane region" description="Helical" evidence="6">
    <location>
        <begin position="252"/>
        <end position="270"/>
    </location>
</feature>
<dbReference type="AlphaFoldDB" id="E8V4N9"/>
<dbReference type="GO" id="GO:0016020">
    <property type="term" value="C:membrane"/>
    <property type="evidence" value="ECO:0007669"/>
    <property type="project" value="UniProtKB-SubCell"/>
</dbReference>
<keyword evidence="8" id="KW-1185">Reference proteome</keyword>
<keyword evidence="3 6" id="KW-0812">Transmembrane</keyword>
<protein>
    <submittedName>
        <fullName evidence="7">Integral membrane protein TerC</fullName>
    </submittedName>
</protein>